<dbReference type="InterPro" id="IPR050553">
    <property type="entry name" value="Thioredoxin_ResA/DsbE_sf"/>
</dbReference>
<name>A0ABV5GE60_9FLAO</name>
<dbReference type="InterPro" id="IPR013766">
    <property type="entry name" value="Thioredoxin_domain"/>
</dbReference>
<dbReference type="InterPro" id="IPR000866">
    <property type="entry name" value="AhpC/TSA"/>
</dbReference>
<sequence>MKNVFSLVFTLVFTTISFSQQKVLFHGKIENKNGASVFIKDNNTIIKEIKLNNEGAFNDTFETKEGMYQMFDGVEYADLYLKPGYDLDLKMDAANFDESITFSGNGAIENNFLAQSTLLDSKINFEALLKSNEEDFIKQTNEMKVSDLNRLEKAKFDANFVALQKKNNEAKMAELQQYYTMSQAKKKLNNVVAPNFDYENAVGGKTSLESLKGKYVYIDIWAIWCGPCRAEIPFLKELEKSLHEKNIAFVSISTDAEKDHEKWKTFVKDKELSGIQLYADRANMDFIKAFNVNTIPRFILIDPTGKVIDADAARPSNPELKEQLNSLLQ</sequence>
<organism evidence="6 7">
    <name type="scientific">Flavobacterium paronense</name>
    <dbReference type="NCBI Taxonomy" id="1392775"/>
    <lineage>
        <taxon>Bacteria</taxon>
        <taxon>Pseudomonadati</taxon>
        <taxon>Bacteroidota</taxon>
        <taxon>Flavobacteriia</taxon>
        <taxon>Flavobacteriales</taxon>
        <taxon>Flavobacteriaceae</taxon>
        <taxon>Flavobacterium</taxon>
    </lineage>
</organism>
<evidence type="ECO:0000256" key="3">
    <source>
        <dbReference type="ARBA" id="ARBA00023157"/>
    </source>
</evidence>
<evidence type="ECO:0000313" key="7">
    <source>
        <dbReference type="Proteomes" id="UP001589576"/>
    </source>
</evidence>
<dbReference type="EMBL" id="JBHMFB010000016">
    <property type="protein sequence ID" value="MFB9089393.1"/>
    <property type="molecule type" value="Genomic_DNA"/>
</dbReference>
<dbReference type="RefSeq" id="WP_290286382.1">
    <property type="nucleotide sequence ID" value="NZ_JAUFQN010000019.1"/>
</dbReference>
<proteinExistence type="predicted"/>
<keyword evidence="2" id="KW-0201">Cytochrome c-type biogenesis</keyword>
<feature type="domain" description="Thioredoxin" evidence="5">
    <location>
        <begin position="187"/>
        <end position="329"/>
    </location>
</feature>
<gene>
    <name evidence="6" type="ORF">ACFFUU_07270</name>
</gene>
<evidence type="ECO:0000256" key="1">
    <source>
        <dbReference type="ARBA" id="ARBA00004196"/>
    </source>
</evidence>
<accession>A0ABV5GE60</accession>
<dbReference type="PROSITE" id="PS51352">
    <property type="entry name" value="THIOREDOXIN_2"/>
    <property type="match status" value="1"/>
</dbReference>
<dbReference type="InterPro" id="IPR036249">
    <property type="entry name" value="Thioredoxin-like_sf"/>
</dbReference>
<reference evidence="6 7" key="1">
    <citation type="submission" date="2024-09" db="EMBL/GenBank/DDBJ databases">
        <authorList>
            <person name="Sun Q."/>
            <person name="Mori K."/>
        </authorList>
    </citation>
    <scope>NUCLEOTIDE SEQUENCE [LARGE SCALE GENOMIC DNA]</scope>
    <source>
        <strain evidence="6 7">CECT 8460</strain>
    </source>
</reference>
<keyword evidence="4" id="KW-0676">Redox-active center</keyword>
<dbReference type="CDD" id="cd02966">
    <property type="entry name" value="TlpA_like_family"/>
    <property type="match status" value="1"/>
</dbReference>
<comment type="subcellular location">
    <subcellularLocation>
        <location evidence="1">Cell envelope</location>
    </subcellularLocation>
</comment>
<evidence type="ECO:0000256" key="4">
    <source>
        <dbReference type="ARBA" id="ARBA00023284"/>
    </source>
</evidence>
<dbReference type="Proteomes" id="UP001589576">
    <property type="component" value="Unassembled WGS sequence"/>
</dbReference>
<protein>
    <submittedName>
        <fullName evidence="6">TlpA family protein disulfide reductase</fullName>
    </submittedName>
</protein>
<keyword evidence="7" id="KW-1185">Reference proteome</keyword>
<evidence type="ECO:0000259" key="5">
    <source>
        <dbReference type="PROSITE" id="PS51352"/>
    </source>
</evidence>
<keyword evidence="3" id="KW-1015">Disulfide bond</keyword>
<dbReference type="SUPFAM" id="SSF52833">
    <property type="entry name" value="Thioredoxin-like"/>
    <property type="match status" value="1"/>
</dbReference>
<evidence type="ECO:0000313" key="6">
    <source>
        <dbReference type="EMBL" id="MFB9089393.1"/>
    </source>
</evidence>
<comment type="caution">
    <text evidence="6">The sequence shown here is derived from an EMBL/GenBank/DDBJ whole genome shotgun (WGS) entry which is preliminary data.</text>
</comment>
<dbReference type="Gene3D" id="3.40.30.10">
    <property type="entry name" value="Glutaredoxin"/>
    <property type="match status" value="1"/>
</dbReference>
<dbReference type="PANTHER" id="PTHR42852:SF6">
    <property type="entry name" value="THIOL:DISULFIDE INTERCHANGE PROTEIN DSBE"/>
    <property type="match status" value="1"/>
</dbReference>
<dbReference type="Pfam" id="PF00578">
    <property type="entry name" value="AhpC-TSA"/>
    <property type="match status" value="1"/>
</dbReference>
<evidence type="ECO:0000256" key="2">
    <source>
        <dbReference type="ARBA" id="ARBA00022748"/>
    </source>
</evidence>
<dbReference type="PANTHER" id="PTHR42852">
    <property type="entry name" value="THIOL:DISULFIDE INTERCHANGE PROTEIN DSBE"/>
    <property type="match status" value="1"/>
</dbReference>